<organism evidence="1 2">
    <name type="scientific">Gimesia chilikensis</name>
    <dbReference type="NCBI Taxonomy" id="2605989"/>
    <lineage>
        <taxon>Bacteria</taxon>
        <taxon>Pseudomonadati</taxon>
        <taxon>Planctomycetota</taxon>
        <taxon>Planctomycetia</taxon>
        <taxon>Planctomycetales</taxon>
        <taxon>Planctomycetaceae</taxon>
        <taxon>Gimesia</taxon>
    </lineage>
</organism>
<reference evidence="1 2" key="1">
    <citation type="submission" date="2019-02" db="EMBL/GenBank/DDBJ databases">
        <title>Deep-cultivation of Planctomycetes and their phenomic and genomic characterization uncovers novel biology.</title>
        <authorList>
            <person name="Wiegand S."/>
            <person name="Jogler M."/>
            <person name="Boedeker C."/>
            <person name="Pinto D."/>
            <person name="Vollmers J."/>
            <person name="Rivas-Marin E."/>
            <person name="Kohn T."/>
            <person name="Peeters S.H."/>
            <person name="Heuer A."/>
            <person name="Rast P."/>
            <person name="Oberbeckmann S."/>
            <person name="Bunk B."/>
            <person name="Jeske O."/>
            <person name="Meyerdierks A."/>
            <person name="Storesund J.E."/>
            <person name="Kallscheuer N."/>
            <person name="Luecker S."/>
            <person name="Lage O.M."/>
            <person name="Pohl T."/>
            <person name="Merkel B.J."/>
            <person name="Hornburger P."/>
            <person name="Mueller R.-W."/>
            <person name="Bruemmer F."/>
            <person name="Labrenz M."/>
            <person name="Spormann A.M."/>
            <person name="Op den Camp H."/>
            <person name="Overmann J."/>
            <person name="Amann R."/>
            <person name="Jetten M.S.M."/>
            <person name="Mascher T."/>
            <person name="Medema M.H."/>
            <person name="Devos D.P."/>
            <person name="Kaster A.-K."/>
            <person name="Ovreas L."/>
            <person name="Rohde M."/>
            <person name="Galperin M.Y."/>
            <person name="Jogler C."/>
        </authorList>
    </citation>
    <scope>NUCLEOTIDE SEQUENCE [LARGE SCALE GENOMIC DNA]</scope>
    <source>
        <strain evidence="1 2">V6</strain>
    </source>
</reference>
<dbReference type="AlphaFoldDB" id="A0A517W9C8"/>
<evidence type="ECO:0000313" key="2">
    <source>
        <dbReference type="Proteomes" id="UP000320722"/>
    </source>
</evidence>
<accession>A0A517W9C8</accession>
<gene>
    <name evidence="1" type="ORF">V6x_15520</name>
</gene>
<proteinExistence type="predicted"/>
<protein>
    <submittedName>
        <fullName evidence="1">Uncharacterized protein</fullName>
    </submittedName>
</protein>
<dbReference type="Proteomes" id="UP000320722">
    <property type="component" value="Chromosome"/>
</dbReference>
<evidence type="ECO:0000313" key="1">
    <source>
        <dbReference type="EMBL" id="QDU01869.1"/>
    </source>
</evidence>
<sequence>MALLPENSFPTMVCISYQPDGKCTPAGSLLFLIWPAMHQQ</sequence>
<dbReference type="EMBL" id="CP036347">
    <property type="protein sequence ID" value="QDU01869.1"/>
    <property type="molecule type" value="Genomic_DNA"/>
</dbReference>
<name>A0A517W9C8_9PLAN</name>